<dbReference type="Pfam" id="PF07508">
    <property type="entry name" value="Recombinase"/>
    <property type="match status" value="1"/>
</dbReference>
<dbReference type="SMART" id="SM00857">
    <property type="entry name" value="Resolvase"/>
    <property type="match status" value="1"/>
</dbReference>
<comment type="caution">
    <text evidence="4">The sequence shown here is derived from an EMBL/GenBank/DDBJ whole genome shotgun (WGS) entry which is preliminary data.</text>
</comment>
<dbReference type="OrthoDB" id="9781670at2"/>
<dbReference type="GO" id="GO:0000150">
    <property type="term" value="F:DNA strand exchange activity"/>
    <property type="evidence" value="ECO:0007669"/>
    <property type="project" value="InterPro"/>
</dbReference>
<dbReference type="GO" id="GO:0003677">
    <property type="term" value="F:DNA binding"/>
    <property type="evidence" value="ECO:0007669"/>
    <property type="project" value="InterPro"/>
</dbReference>
<dbReference type="PANTHER" id="PTHR30461:SF23">
    <property type="entry name" value="DNA RECOMBINASE-RELATED"/>
    <property type="match status" value="1"/>
</dbReference>
<dbReference type="InterPro" id="IPR025827">
    <property type="entry name" value="Zn_ribbon_recom_dom"/>
</dbReference>
<reference evidence="4 5" key="1">
    <citation type="submission" date="2019-09" db="EMBL/GenBank/DDBJ databases">
        <title>Genome sequence of Clostridium sp. EA1.</title>
        <authorList>
            <person name="Poehlein A."/>
            <person name="Bengelsdorf F.R."/>
            <person name="Daniel R."/>
        </authorList>
    </citation>
    <scope>NUCLEOTIDE SEQUENCE [LARGE SCALE GENOMIC DNA]</scope>
    <source>
        <strain evidence="4 5">EA1</strain>
    </source>
</reference>
<dbReference type="AlphaFoldDB" id="A0A6N8I0P6"/>
<dbReference type="Pfam" id="PF13408">
    <property type="entry name" value="Zn_ribbon_recom"/>
    <property type="match status" value="1"/>
</dbReference>
<dbReference type="CDD" id="cd03768">
    <property type="entry name" value="SR_ResInv"/>
    <property type="match status" value="1"/>
</dbReference>
<evidence type="ECO:0008006" key="6">
    <source>
        <dbReference type="Google" id="ProtNLM"/>
    </source>
</evidence>
<dbReference type="PANTHER" id="PTHR30461">
    <property type="entry name" value="DNA-INVERTASE FROM LAMBDOID PROPHAGE"/>
    <property type="match status" value="1"/>
</dbReference>
<feature type="domain" description="Resolvase/invertase-type recombinase catalytic" evidence="2">
    <location>
        <begin position="1"/>
        <end position="142"/>
    </location>
</feature>
<accession>A0A6N8I0P6</accession>
<dbReference type="PROSITE" id="PS51736">
    <property type="entry name" value="RECOMBINASES_3"/>
    <property type="match status" value="1"/>
</dbReference>
<dbReference type="SUPFAM" id="SSF53041">
    <property type="entry name" value="Resolvase-like"/>
    <property type="match status" value="1"/>
</dbReference>
<feature type="coiled-coil region" evidence="1">
    <location>
        <begin position="359"/>
        <end position="416"/>
    </location>
</feature>
<dbReference type="RefSeq" id="WP_066649976.1">
    <property type="nucleotide sequence ID" value="NZ_VWXL01000053.1"/>
</dbReference>
<gene>
    <name evidence="4" type="ORF">CAFE_20310</name>
</gene>
<proteinExistence type="predicted"/>
<evidence type="ECO:0000259" key="2">
    <source>
        <dbReference type="PROSITE" id="PS51736"/>
    </source>
</evidence>
<name>A0A6N8I0P6_9FIRM</name>
<evidence type="ECO:0000313" key="4">
    <source>
        <dbReference type="EMBL" id="MVB11320.1"/>
    </source>
</evidence>
<dbReference type="InterPro" id="IPR050639">
    <property type="entry name" value="SSR_resolvase"/>
</dbReference>
<keyword evidence="5" id="KW-1185">Reference proteome</keyword>
<dbReference type="Gene3D" id="3.90.1750.20">
    <property type="entry name" value="Putative Large Serine Recombinase, Chain B, Domain 2"/>
    <property type="match status" value="1"/>
</dbReference>
<sequence>MIAIYARQSVDKKDSLSIDGQIELCRKECSEEPKVFADRGYSGKNTDRPAFQKMMKAVKRGEVDKIIVYRLDRISRSITDFGAVWDMLKEHGTEFVSVNEKFDTSTPVGRAMVYIIMVFAQLERETIAERIKDNYYQRAKRGVYPGGPAPFGFSVKRTVLGGKAASVLVPNEHIKTVEEIFERYAYSGVSLGSIAALLVKQGITGIGRKTWDNVSISRILHNPVYVKANADVYYYYREKGLILFNEIDDFTGKKALFIWGRRDRGANKYANLDEQLIALTAHDGIIDSRTFLACQRKLDSNRQLKRTGCGKYTWLSGLVKCDQCGYSLRVIHTRGYLYFYCSGKSNLHLCDAKHTESVREVENEAAAQIQAELDRLADAPEKDEPVDSHNAEKIEVAKIDGQIENLIDRLEESNEITMRYMNQRIAALDSRRSELLNLINTVSNRPRPSVPDVPFAELDFDAKKAIAHMLVSRVEAGPEHVKVIFK</sequence>
<feature type="domain" description="Recombinase" evidence="3">
    <location>
        <begin position="150"/>
        <end position="304"/>
    </location>
</feature>
<protein>
    <recommendedName>
        <fullName evidence="6">Recombinase family protein</fullName>
    </recommendedName>
</protein>
<dbReference type="InterPro" id="IPR038109">
    <property type="entry name" value="DNA_bind_recomb_sf"/>
</dbReference>
<evidence type="ECO:0000259" key="3">
    <source>
        <dbReference type="PROSITE" id="PS51737"/>
    </source>
</evidence>
<keyword evidence="1" id="KW-0175">Coiled coil</keyword>
<evidence type="ECO:0000256" key="1">
    <source>
        <dbReference type="SAM" id="Coils"/>
    </source>
</evidence>
<dbReference type="InterPro" id="IPR011109">
    <property type="entry name" value="DNA_bind_recombinase_dom"/>
</dbReference>
<dbReference type="InterPro" id="IPR006119">
    <property type="entry name" value="Resolv_N"/>
</dbReference>
<dbReference type="Proteomes" id="UP000469440">
    <property type="component" value="Unassembled WGS sequence"/>
</dbReference>
<organism evidence="4 5">
    <name type="scientific">Caproicibacter fermentans</name>
    <dbReference type="NCBI Taxonomy" id="2576756"/>
    <lineage>
        <taxon>Bacteria</taxon>
        <taxon>Bacillati</taxon>
        <taxon>Bacillota</taxon>
        <taxon>Clostridia</taxon>
        <taxon>Eubacteriales</taxon>
        <taxon>Acutalibacteraceae</taxon>
        <taxon>Caproicibacter</taxon>
    </lineage>
</organism>
<dbReference type="EMBL" id="VWXL01000053">
    <property type="protein sequence ID" value="MVB11320.1"/>
    <property type="molecule type" value="Genomic_DNA"/>
</dbReference>
<dbReference type="Pfam" id="PF00239">
    <property type="entry name" value="Resolvase"/>
    <property type="match status" value="1"/>
</dbReference>
<dbReference type="PROSITE" id="PS51737">
    <property type="entry name" value="RECOMBINASE_DNA_BIND"/>
    <property type="match status" value="1"/>
</dbReference>
<dbReference type="Gene3D" id="3.40.50.1390">
    <property type="entry name" value="Resolvase, N-terminal catalytic domain"/>
    <property type="match status" value="1"/>
</dbReference>
<evidence type="ECO:0000313" key="5">
    <source>
        <dbReference type="Proteomes" id="UP000469440"/>
    </source>
</evidence>
<dbReference type="InterPro" id="IPR036162">
    <property type="entry name" value="Resolvase-like_N_sf"/>
</dbReference>